<dbReference type="PANTHER" id="PTHR43707">
    <property type="entry name" value="HISTIDYL-TRNA SYNTHETASE"/>
    <property type="match status" value="1"/>
</dbReference>
<organism evidence="7 8">
    <name type="scientific">Tanacetum coccineum</name>
    <dbReference type="NCBI Taxonomy" id="301880"/>
    <lineage>
        <taxon>Eukaryota</taxon>
        <taxon>Viridiplantae</taxon>
        <taxon>Streptophyta</taxon>
        <taxon>Embryophyta</taxon>
        <taxon>Tracheophyta</taxon>
        <taxon>Spermatophyta</taxon>
        <taxon>Magnoliopsida</taxon>
        <taxon>eudicotyledons</taxon>
        <taxon>Gunneridae</taxon>
        <taxon>Pentapetalae</taxon>
        <taxon>asterids</taxon>
        <taxon>campanulids</taxon>
        <taxon>Asterales</taxon>
        <taxon>Asteraceae</taxon>
        <taxon>Asteroideae</taxon>
        <taxon>Anthemideae</taxon>
        <taxon>Anthemidinae</taxon>
        <taxon>Tanacetum</taxon>
    </lineage>
</organism>
<dbReference type="PANTHER" id="PTHR43707:SF1">
    <property type="entry name" value="HISTIDINE--TRNA LIGASE, MITOCHONDRIAL-RELATED"/>
    <property type="match status" value="1"/>
</dbReference>
<dbReference type="EMBL" id="BQNB010014868">
    <property type="protein sequence ID" value="GJT33309.1"/>
    <property type="molecule type" value="Genomic_DNA"/>
</dbReference>
<dbReference type="Pfam" id="PF03129">
    <property type="entry name" value="HGTP_anticodon"/>
    <property type="match status" value="1"/>
</dbReference>
<dbReference type="InterPro" id="IPR036621">
    <property type="entry name" value="Anticodon-bd_dom_sf"/>
</dbReference>
<sequence length="285" mass="31269">MDSGFDREDKLRAIGGGGCYDRLLSTFGGDDIPACGFGFGDAVIVESSSYFTIFFVILETPDNLEKTDLAKRLARMPEEHSIHFFYPLMAKASFICPSVVAPVVDDGVSAGGGECRSDSGHGAGGEEDSECNGASGGESSKLSCDNGAGEWVAKERVKRRLKMKMVLMMIDIFVDLNDDFYSFDDLLKERKLLPEISLEIENIVCSLDLDLQSAAAQVATILRGKDQCVDLVLENKPLKWVFKRAARINARRSILVGITEWQRVMVSVKILSTCEQSEVNADEVE</sequence>
<dbReference type="InterPro" id="IPR045864">
    <property type="entry name" value="aa-tRNA-synth_II/BPL/LPL"/>
</dbReference>
<reference evidence="7" key="1">
    <citation type="journal article" date="2022" name="Int. J. Mol. Sci.">
        <title>Draft Genome of Tanacetum Coccineum: Genomic Comparison of Closely Related Tanacetum-Family Plants.</title>
        <authorList>
            <person name="Yamashiro T."/>
            <person name="Shiraishi A."/>
            <person name="Nakayama K."/>
            <person name="Satake H."/>
        </authorList>
    </citation>
    <scope>NUCLEOTIDE SEQUENCE</scope>
</reference>
<evidence type="ECO:0000313" key="7">
    <source>
        <dbReference type="EMBL" id="GJT33309.1"/>
    </source>
</evidence>
<reference evidence="7" key="2">
    <citation type="submission" date="2022-01" db="EMBL/GenBank/DDBJ databases">
        <authorList>
            <person name="Yamashiro T."/>
            <person name="Shiraishi A."/>
            <person name="Satake H."/>
            <person name="Nakayama K."/>
        </authorList>
    </citation>
    <scope>NUCLEOTIDE SEQUENCE</scope>
</reference>
<feature type="domain" description="Anticodon-binding" evidence="6">
    <location>
        <begin position="210"/>
        <end position="284"/>
    </location>
</feature>
<evidence type="ECO:0000313" key="8">
    <source>
        <dbReference type="Proteomes" id="UP001151760"/>
    </source>
</evidence>
<evidence type="ECO:0000256" key="1">
    <source>
        <dbReference type="ARBA" id="ARBA00008226"/>
    </source>
</evidence>
<evidence type="ECO:0000256" key="3">
    <source>
        <dbReference type="ARBA" id="ARBA00030619"/>
    </source>
</evidence>
<proteinExistence type="inferred from homology"/>
<protein>
    <recommendedName>
        <fullName evidence="2">histidine--tRNA ligase</fullName>
        <ecNumber evidence="2">6.1.1.21</ecNumber>
    </recommendedName>
    <alternativeName>
        <fullName evidence="3">Histidyl-tRNA synthetase</fullName>
    </alternativeName>
</protein>
<dbReference type="Gene3D" id="3.30.930.10">
    <property type="entry name" value="Bira Bifunctional Protein, Domain 2"/>
    <property type="match status" value="1"/>
</dbReference>
<evidence type="ECO:0000256" key="4">
    <source>
        <dbReference type="ARBA" id="ARBA00047639"/>
    </source>
</evidence>
<dbReference type="SUPFAM" id="SSF52954">
    <property type="entry name" value="Class II aaRS ABD-related"/>
    <property type="match status" value="1"/>
</dbReference>
<name>A0ABQ5D8X2_9ASTR</name>
<evidence type="ECO:0000259" key="6">
    <source>
        <dbReference type="Pfam" id="PF03129"/>
    </source>
</evidence>
<dbReference type="Proteomes" id="UP001151760">
    <property type="component" value="Unassembled WGS sequence"/>
</dbReference>
<comment type="catalytic activity">
    <reaction evidence="4">
        <text>tRNA(His) + L-histidine + ATP = L-histidyl-tRNA(His) + AMP + diphosphate + H(+)</text>
        <dbReference type="Rhea" id="RHEA:17313"/>
        <dbReference type="Rhea" id="RHEA-COMP:9665"/>
        <dbReference type="Rhea" id="RHEA-COMP:9689"/>
        <dbReference type="ChEBI" id="CHEBI:15378"/>
        <dbReference type="ChEBI" id="CHEBI:30616"/>
        <dbReference type="ChEBI" id="CHEBI:33019"/>
        <dbReference type="ChEBI" id="CHEBI:57595"/>
        <dbReference type="ChEBI" id="CHEBI:78442"/>
        <dbReference type="ChEBI" id="CHEBI:78527"/>
        <dbReference type="ChEBI" id="CHEBI:456215"/>
        <dbReference type="EC" id="6.1.1.21"/>
    </reaction>
</comment>
<gene>
    <name evidence="7" type="ORF">Tco_0923728</name>
</gene>
<keyword evidence="7" id="KW-0436">Ligase</keyword>
<dbReference type="EC" id="6.1.1.21" evidence="2"/>
<dbReference type="Gene3D" id="3.40.50.800">
    <property type="entry name" value="Anticodon-binding domain"/>
    <property type="match status" value="1"/>
</dbReference>
<feature type="region of interest" description="Disordered" evidence="5">
    <location>
        <begin position="115"/>
        <end position="145"/>
    </location>
</feature>
<comment type="caution">
    <text evidence="7">The sequence shown here is derived from an EMBL/GenBank/DDBJ whole genome shotgun (WGS) entry which is preliminary data.</text>
</comment>
<comment type="similarity">
    <text evidence="1">Belongs to the class-II aminoacyl-tRNA synthetase family.</text>
</comment>
<evidence type="ECO:0000256" key="5">
    <source>
        <dbReference type="SAM" id="MobiDB-lite"/>
    </source>
</evidence>
<dbReference type="GO" id="GO:0016874">
    <property type="term" value="F:ligase activity"/>
    <property type="evidence" value="ECO:0007669"/>
    <property type="project" value="UniProtKB-KW"/>
</dbReference>
<dbReference type="InterPro" id="IPR004516">
    <property type="entry name" value="HisRS/HisZ"/>
</dbReference>
<keyword evidence="8" id="KW-1185">Reference proteome</keyword>
<dbReference type="InterPro" id="IPR004154">
    <property type="entry name" value="Anticodon-bd"/>
</dbReference>
<accession>A0ABQ5D8X2</accession>
<evidence type="ECO:0000256" key="2">
    <source>
        <dbReference type="ARBA" id="ARBA00012815"/>
    </source>
</evidence>
<dbReference type="SUPFAM" id="SSF55681">
    <property type="entry name" value="Class II aaRS and biotin synthetases"/>
    <property type="match status" value="1"/>
</dbReference>